<dbReference type="FunFam" id="2.60.120.200:FF:000023">
    <property type="entry name" value="Galectin"/>
    <property type="match status" value="1"/>
</dbReference>
<organism evidence="22 23">
    <name type="scientific">Pleurodeles waltl</name>
    <name type="common">Iberian ribbed newt</name>
    <dbReference type="NCBI Taxonomy" id="8319"/>
    <lineage>
        <taxon>Eukaryota</taxon>
        <taxon>Metazoa</taxon>
        <taxon>Chordata</taxon>
        <taxon>Craniata</taxon>
        <taxon>Vertebrata</taxon>
        <taxon>Euteleostomi</taxon>
        <taxon>Amphibia</taxon>
        <taxon>Batrachia</taxon>
        <taxon>Caudata</taxon>
        <taxon>Salamandroidea</taxon>
        <taxon>Salamandridae</taxon>
        <taxon>Pleurodelinae</taxon>
        <taxon>Pleurodeles</taxon>
    </lineage>
</organism>
<dbReference type="SMART" id="SM00276">
    <property type="entry name" value="GLECT"/>
    <property type="match status" value="1"/>
</dbReference>
<dbReference type="GO" id="GO:0006397">
    <property type="term" value="P:mRNA processing"/>
    <property type="evidence" value="ECO:0007669"/>
    <property type="project" value="UniProtKB-KW"/>
</dbReference>
<evidence type="ECO:0000259" key="21">
    <source>
        <dbReference type="PROSITE" id="PS51304"/>
    </source>
</evidence>
<evidence type="ECO:0000256" key="16">
    <source>
        <dbReference type="ARBA" id="ARBA00023157"/>
    </source>
</evidence>
<evidence type="ECO:0000256" key="4">
    <source>
        <dbReference type="ARBA" id="ARBA00022490"/>
    </source>
</evidence>
<dbReference type="Pfam" id="PF00337">
    <property type="entry name" value="Gal-bind_lectin"/>
    <property type="match status" value="1"/>
</dbReference>
<dbReference type="GO" id="GO:0005681">
    <property type="term" value="C:spliceosomal complex"/>
    <property type="evidence" value="ECO:0007669"/>
    <property type="project" value="UniProtKB-KW"/>
</dbReference>
<comment type="subcellular location">
    <subcellularLocation>
        <location evidence="2">Cytoplasm</location>
    </subcellularLocation>
    <subcellularLocation>
        <location evidence="1">Nucleus</location>
    </subcellularLocation>
    <subcellularLocation>
        <location evidence="3">Secreted</location>
    </subcellularLocation>
</comment>
<keyword evidence="10 19" id="KW-0430">Lectin</keyword>
<dbReference type="InterPro" id="IPR044156">
    <property type="entry name" value="Galectin-like"/>
</dbReference>
<evidence type="ECO:0000256" key="11">
    <source>
        <dbReference type="ARBA" id="ARBA00022737"/>
    </source>
</evidence>
<keyword evidence="17" id="KW-0508">mRNA splicing</keyword>
<name>A0AAV7VUN9_PLEWA</name>
<dbReference type="Gene3D" id="2.60.120.200">
    <property type="match status" value="1"/>
</dbReference>
<dbReference type="GO" id="GO:0048030">
    <property type="term" value="F:disaccharide binding"/>
    <property type="evidence" value="ECO:0007669"/>
    <property type="project" value="TreeGrafter"/>
</dbReference>
<keyword evidence="4" id="KW-0963">Cytoplasm</keyword>
<dbReference type="GO" id="GO:0019863">
    <property type="term" value="F:IgE binding"/>
    <property type="evidence" value="ECO:0007669"/>
    <property type="project" value="UniProtKB-KW"/>
</dbReference>
<dbReference type="GO" id="GO:0005737">
    <property type="term" value="C:cytoplasm"/>
    <property type="evidence" value="ECO:0007669"/>
    <property type="project" value="UniProtKB-SubCell"/>
</dbReference>
<dbReference type="CDD" id="cd00070">
    <property type="entry name" value="GLECT"/>
    <property type="match status" value="1"/>
</dbReference>
<feature type="region of interest" description="Disordered" evidence="20">
    <location>
        <begin position="1"/>
        <end position="168"/>
    </location>
</feature>
<dbReference type="GO" id="GO:0030154">
    <property type="term" value="P:cell differentiation"/>
    <property type="evidence" value="ECO:0007669"/>
    <property type="project" value="UniProtKB-KW"/>
</dbReference>
<dbReference type="AlphaFoldDB" id="A0AAV7VUN9"/>
<evidence type="ECO:0000313" key="22">
    <source>
        <dbReference type="EMBL" id="KAJ1203957.1"/>
    </source>
</evidence>
<keyword evidence="8" id="KW-0507">mRNA processing</keyword>
<dbReference type="GO" id="GO:0048246">
    <property type="term" value="P:macrophage chemotaxis"/>
    <property type="evidence" value="ECO:0007669"/>
    <property type="project" value="TreeGrafter"/>
</dbReference>
<evidence type="ECO:0000256" key="14">
    <source>
        <dbReference type="ARBA" id="ARBA00022972"/>
    </source>
</evidence>
<sequence>MKEKKMSDFDLSDAVPGGTAPTVHGTNPQQPPNWSPNPWGQYPGAPGAGQAYPGAPGAGQAYPGAPGAGQPYPGAPGAGQPYPGAPGAGQPYPGAPGAGQPYPGAPGDGNQFPGAPGGGMAFPLFPGAGQTFPGFSGPTPAPTGPSAPQPGAPSAPVPQPGPAAPLKMPFDLPLPAGIMPRLLITCNGAVNKTSRRFTFDFKRQNDIAFHFNVRFDEAHKVIVRNSMMKDRWGSEEREAPRFPFEFGKPFQIQFLCEADQFKVAVNGEHLLQFKHRVTELNQITVLSAYGDVTLTSVTPTML</sequence>
<dbReference type="GO" id="GO:0002548">
    <property type="term" value="P:monocyte chemotaxis"/>
    <property type="evidence" value="ECO:0007669"/>
    <property type="project" value="TreeGrafter"/>
</dbReference>
<evidence type="ECO:0000256" key="17">
    <source>
        <dbReference type="ARBA" id="ARBA00023187"/>
    </source>
</evidence>
<keyword evidence="14" id="KW-0389">IgE-binding protein</keyword>
<dbReference type="GO" id="GO:0048245">
    <property type="term" value="P:eosinophil chemotaxis"/>
    <property type="evidence" value="ECO:0007669"/>
    <property type="project" value="TreeGrafter"/>
</dbReference>
<feature type="domain" description="Galectin" evidence="21">
    <location>
        <begin position="170"/>
        <end position="300"/>
    </location>
</feature>
<evidence type="ECO:0000256" key="5">
    <source>
        <dbReference type="ARBA" id="ARBA00022525"/>
    </source>
</evidence>
<dbReference type="SMART" id="SM00908">
    <property type="entry name" value="Gal-bind_lectin"/>
    <property type="match status" value="1"/>
</dbReference>
<dbReference type="InterPro" id="IPR001079">
    <property type="entry name" value="Galectin_CRD"/>
</dbReference>
<feature type="compositionally biased region" description="Low complexity" evidence="20">
    <location>
        <begin position="121"/>
        <end position="138"/>
    </location>
</feature>
<keyword evidence="18" id="KW-0539">Nucleus</keyword>
<keyword evidence="15" id="KW-0007">Acetylation</keyword>
<reference evidence="22" key="1">
    <citation type="journal article" date="2022" name="bioRxiv">
        <title>Sequencing and chromosome-scale assembly of the giantPleurodeles waltlgenome.</title>
        <authorList>
            <person name="Brown T."/>
            <person name="Elewa A."/>
            <person name="Iarovenko S."/>
            <person name="Subramanian E."/>
            <person name="Araus A.J."/>
            <person name="Petzold A."/>
            <person name="Susuki M."/>
            <person name="Suzuki K.-i.T."/>
            <person name="Hayashi T."/>
            <person name="Toyoda A."/>
            <person name="Oliveira C."/>
            <person name="Osipova E."/>
            <person name="Leigh N.D."/>
            <person name="Simon A."/>
            <person name="Yun M.H."/>
        </authorList>
    </citation>
    <scope>NUCLEOTIDE SEQUENCE</scope>
    <source>
        <strain evidence="22">20211129_DDA</strain>
        <tissue evidence="22">Liver</tissue>
    </source>
</reference>
<accession>A0AAV7VUN9</accession>
<evidence type="ECO:0000256" key="3">
    <source>
        <dbReference type="ARBA" id="ARBA00004613"/>
    </source>
</evidence>
<keyword evidence="9" id="KW-0747">Spliceosome</keyword>
<dbReference type="GO" id="GO:0001772">
    <property type="term" value="C:immunological synapse"/>
    <property type="evidence" value="ECO:0007669"/>
    <property type="project" value="TreeGrafter"/>
</dbReference>
<keyword evidence="5" id="KW-0964">Secreted</keyword>
<dbReference type="EMBL" id="JANPWB010000003">
    <property type="protein sequence ID" value="KAJ1203957.1"/>
    <property type="molecule type" value="Genomic_DNA"/>
</dbReference>
<dbReference type="PANTHER" id="PTHR11346:SF26">
    <property type="entry name" value="GALECTIN-3"/>
    <property type="match status" value="1"/>
</dbReference>
<dbReference type="GO" id="GO:2001237">
    <property type="term" value="P:negative regulation of extrinsic apoptotic signaling pathway"/>
    <property type="evidence" value="ECO:0007669"/>
    <property type="project" value="TreeGrafter"/>
</dbReference>
<evidence type="ECO:0000313" key="23">
    <source>
        <dbReference type="Proteomes" id="UP001066276"/>
    </source>
</evidence>
<evidence type="ECO:0000256" key="1">
    <source>
        <dbReference type="ARBA" id="ARBA00004123"/>
    </source>
</evidence>
<dbReference type="GO" id="GO:0008380">
    <property type="term" value="P:RNA splicing"/>
    <property type="evidence" value="ECO:0007669"/>
    <property type="project" value="UniProtKB-KW"/>
</dbReference>
<evidence type="ECO:0000256" key="10">
    <source>
        <dbReference type="ARBA" id="ARBA00022734"/>
    </source>
</evidence>
<evidence type="ECO:0000256" key="7">
    <source>
        <dbReference type="ARBA" id="ARBA00022588"/>
    </source>
</evidence>
<evidence type="ECO:0000256" key="8">
    <source>
        <dbReference type="ARBA" id="ARBA00022664"/>
    </source>
</evidence>
<evidence type="ECO:0000256" key="12">
    <source>
        <dbReference type="ARBA" id="ARBA00022782"/>
    </source>
</evidence>
<keyword evidence="23" id="KW-1185">Reference proteome</keyword>
<keyword evidence="13" id="KW-0391">Immunity</keyword>
<dbReference type="GO" id="GO:0090280">
    <property type="term" value="P:positive regulation of calcium ion import"/>
    <property type="evidence" value="ECO:0007669"/>
    <property type="project" value="TreeGrafter"/>
</dbReference>
<keyword evidence="11" id="KW-0677">Repeat</keyword>
<keyword evidence="6" id="KW-0597">Phosphoprotein</keyword>
<evidence type="ECO:0000256" key="9">
    <source>
        <dbReference type="ARBA" id="ARBA00022728"/>
    </source>
</evidence>
<evidence type="ECO:0000256" key="6">
    <source>
        <dbReference type="ARBA" id="ARBA00022553"/>
    </source>
</evidence>
<dbReference type="SUPFAM" id="SSF49899">
    <property type="entry name" value="Concanavalin A-like lectins/glucanases"/>
    <property type="match status" value="1"/>
</dbReference>
<dbReference type="PROSITE" id="PS51304">
    <property type="entry name" value="GALECTIN"/>
    <property type="match status" value="1"/>
</dbReference>
<keyword evidence="12" id="KW-0221">Differentiation</keyword>
<dbReference type="GO" id="GO:0050918">
    <property type="term" value="P:positive chemotaxis"/>
    <property type="evidence" value="ECO:0007669"/>
    <property type="project" value="TreeGrafter"/>
</dbReference>
<proteinExistence type="predicted"/>
<evidence type="ECO:0000256" key="2">
    <source>
        <dbReference type="ARBA" id="ARBA00004496"/>
    </source>
</evidence>
<protein>
    <recommendedName>
        <fullName evidence="19">Galectin</fullName>
    </recommendedName>
</protein>
<feature type="compositionally biased region" description="Low complexity" evidence="20">
    <location>
        <begin position="36"/>
        <end position="72"/>
    </location>
</feature>
<evidence type="ECO:0000256" key="15">
    <source>
        <dbReference type="ARBA" id="ARBA00022990"/>
    </source>
</evidence>
<evidence type="ECO:0000256" key="13">
    <source>
        <dbReference type="ARBA" id="ARBA00022859"/>
    </source>
</evidence>
<evidence type="ECO:0000256" key="18">
    <source>
        <dbReference type="ARBA" id="ARBA00023242"/>
    </source>
</evidence>
<dbReference type="Proteomes" id="UP001066276">
    <property type="component" value="Chromosome 2_1"/>
</dbReference>
<dbReference type="GO" id="GO:0030593">
    <property type="term" value="P:neutrophil chemotaxis"/>
    <property type="evidence" value="ECO:0007669"/>
    <property type="project" value="TreeGrafter"/>
</dbReference>
<dbReference type="InterPro" id="IPR013320">
    <property type="entry name" value="ConA-like_dom_sf"/>
</dbReference>
<evidence type="ECO:0000256" key="20">
    <source>
        <dbReference type="SAM" id="MobiDB-lite"/>
    </source>
</evidence>
<feature type="compositionally biased region" description="Pro residues" evidence="20">
    <location>
        <begin position="139"/>
        <end position="163"/>
    </location>
</feature>
<dbReference type="PANTHER" id="PTHR11346">
    <property type="entry name" value="GALECTIN"/>
    <property type="match status" value="1"/>
</dbReference>
<gene>
    <name evidence="22" type="ORF">NDU88_007738</name>
</gene>
<dbReference type="GO" id="GO:0043236">
    <property type="term" value="F:laminin binding"/>
    <property type="evidence" value="ECO:0007669"/>
    <property type="project" value="TreeGrafter"/>
</dbReference>
<keyword evidence="7" id="KW-0399">Innate immunity</keyword>
<evidence type="ECO:0000256" key="19">
    <source>
        <dbReference type="RuleBase" id="RU102079"/>
    </source>
</evidence>
<dbReference type="GO" id="GO:0045806">
    <property type="term" value="P:negative regulation of endocytosis"/>
    <property type="evidence" value="ECO:0007669"/>
    <property type="project" value="TreeGrafter"/>
</dbReference>
<dbReference type="GO" id="GO:0005615">
    <property type="term" value="C:extracellular space"/>
    <property type="evidence" value="ECO:0007669"/>
    <property type="project" value="TreeGrafter"/>
</dbReference>
<keyword evidence="16" id="KW-1015">Disulfide bond</keyword>
<dbReference type="GO" id="GO:0045087">
    <property type="term" value="P:innate immune response"/>
    <property type="evidence" value="ECO:0007669"/>
    <property type="project" value="UniProtKB-KW"/>
</dbReference>
<comment type="caution">
    <text evidence="22">The sequence shown here is derived from an EMBL/GenBank/DDBJ whole genome shotgun (WGS) entry which is preliminary data.</text>
</comment>